<protein>
    <recommendedName>
        <fullName evidence="1">Tc1-like transposase DDE domain-containing protein</fullName>
    </recommendedName>
</protein>
<keyword evidence="3" id="KW-1185">Reference proteome</keyword>
<evidence type="ECO:0000313" key="3">
    <source>
        <dbReference type="Proteomes" id="UP000277580"/>
    </source>
</evidence>
<dbReference type="InterPro" id="IPR038717">
    <property type="entry name" value="Tc1-like_DDE_dom"/>
</dbReference>
<dbReference type="GO" id="GO:0003676">
    <property type="term" value="F:nucleic acid binding"/>
    <property type="evidence" value="ECO:0007669"/>
    <property type="project" value="InterPro"/>
</dbReference>
<dbReference type="EMBL" id="ML119390">
    <property type="protein sequence ID" value="RPB06381.1"/>
    <property type="molecule type" value="Genomic_DNA"/>
</dbReference>
<name>A0A3N4KD94_9PEZI</name>
<feature type="non-terminal residue" evidence="2">
    <location>
        <position position="1"/>
    </location>
</feature>
<dbReference type="Gene3D" id="3.30.420.10">
    <property type="entry name" value="Ribonuclease H-like superfamily/Ribonuclease H"/>
    <property type="match status" value="1"/>
</dbReference>
<organism evidence="2 3">
    <name type="scientific">Morchella conica CCBAS932</name>
    <dbReference type="NCBI Taxonomy" id="1392247"/>
    <lineage>
        <taxon>Eukaryota</taxon>
        <taxon>Fungi</taxon>
        <taxon>Dikarya</taxon>
        <taxon>Ascomycota</taxon>
        <taxon>Pezizomycotina</taxon>
        <taxon>Pezizomycetes</taxon>
        <taxon>Pezizales</taxon>
        <taxon>Morchellaceae</taxon>
        <taxon>Morchella</taxon>
    </lineage>
</organism>
<evidence type="ECO:0000259" key="1">
    <source>
        <dbReference type="Pfam" id="PF13358"/>
    </source>
</evidence>
<gene>
    <name evidence="2" type="ORF">P167DRAFT_497741</name>
</gene>
<sequence>WVSYSPDLNPIENVWRSLKRKLRLRMRDVQRHPDNQAELIKAAQEEWDKR</sequence>
<evidence type="ECO:0000313" key="2">
    <source>
        <dbReference type="EMBL" id="RPB06381.1"/>
    </source>
</evidence>
<proteinExistence type="predicted"/>
<dbReference type="InParanoid" id="A0A3N4KD94"/>
<dbReference type="InterPro" id="IPR036397">
    <property type="entry name" value="RNaseH_sf"/>
</dbReference>
<dbReference type="AlphaFoldDB" id="A0A3N4KD94"/>
<reference evidence="2 3" key="1">
    <citation type="journal article" date="2018" name="Nat. Ecol. Evol.">
        <title>Pezizomycetes genomes reveal the molecular basis of ectomycorrhizal truffle lifestyle.</title>
        <authorList>
            <person name="Murat C."/>
            <person name="Payen T."/>
            <person name="Noel B."/>
            <person name="Kuo A."/>
            <person name="Morin E."/>
            <person name="Chen J."/>
            <person name="Kohler A."/>
            <person name="Krizsan K."/>
            <person name="Balestrini R."/>
            <person name="Da Silva C."/>
            <person name="Montanini B."/>
            <person name="Hainaut M."/>
            <person name="Levati E."/>
            <person name="Barry K.W."/>
            <person name="Belfiori B."/>
            <person name="Cichocki N."/>
            <person name="Clum A."/>
            <person name="Dockter R.B."/>
            <person name="Fauchery L."/>
            <person name="Guy J."/>
            <person name="Iotti M."/>
            <person name="Le Tacon F."/>
            <person name="Lindquist E.A."/>
            <person name="Lipzen A."/>
            <person name="Malagnac F."/>
            <person name="Mello A."/>
            <person name="Molinier V."/>
            <person name="Miyauchi S."/>
            <person name="Poulain J."/>
            <person name="Riccioni C."/>
            <person name="Rubini A."/>
            <person name="Sitrit Y."/>
            <person name="Splivallo R."/>
            <person name="Traeger S."/>
            <person name="Wang M."/>
            <person name="Zifcakova L."/>
            <person name="Wipf D."/>
            <person name="Zambonelli A."/>
            <person name="Paolocci F."/>
            <person name="Nowrousian M."/>
            <person name="Ottonello S."/>
            <person name="Baldrian P."/>
            <person name="Spatafora J.W."/>
            <person name="Henrissat B."/>
            <person name="Nagy L.G."/>
            <person name="Aury J.M."/>
            <person name="Wincker P."/>
            <person name="Grigoriev I.V."/>
            <person name="Bonfante P."/>
            <person name="Martin F.M."/>
        </authorList>
    </citation>
    <scope>NUCLEOTIDE SEQUENCE [LARGE SCALE GENOMIC DNA]</scope>
    <source>
        <strain evidence="2 3">CCBAS932</strain>
    </source>
</reference>
<dbReference type="Pfam" id="PF13358">
    <property type="entry name" value="DDE_3"/>
    <property type="match status" value="1"/>
</dbReference>
<feature type="domain" description="Tc1-like transposase DDE" evidence="1">
    <location>
        <begin position="3"/>
        <end position="25"/>
    </location>
</feature>
<dbReference type="Proteomes" id="UP000277580">
    <property type="component" value="Unassembled WGS sequence"/>
</dbReference>
<accession>A0A3N4KD94</accession>